<dbReference type="Proteomes" id="UP000002586">
    <property type="component" value="Chromosome"/>
</dbReference>
<dbReference type="EMBL" id="CP000471">
    <property type="protein sequence ID" value="ABK45557.1"/>
    <property type="molecule type" value="Genomic_DNA"/>
</dbReference>
<dbReference type="HOGENOM" id="CLU_2206833_0_0_5"/>
<gene>
    <name evidence="2" type="ordered locus">Mmc1_3066</name>
</gene>
<dbReference type="AlphaFoldDB" id="A0LC64"/>
<reference evidence="3" key="1">
    <citation type="journal article" date="2009" name="Appl. Environ. Microbiol.">
        <title>Complete genome sequence of the chemolithoautotrophic marine magnetotactic coccus strain MC-1.</title>
        <authorList>
            <person name="Schubbe S."/>
            <person name="Williams T.J."/>
            <person name="Xie G."/>
            <person name="Kiss H.E."/>
            <person name="Brettin T.S."/>
            <person name="Martinez D."/>
            <person name="Ross C.A."/>
            <person name="Schuler D."/>
            <person name="Cox B.L."/>
            <person name="Nealson K.H."/>
            <person name="Bazylinski D.A."/>
        </authorList>
    </citation>
    <scope>NUCLEOTIDE SEQUENCE [LARGE SCALE GENOMIC DNA]</scope>
    <source>
        <strain evidence="3">ATCC BAA-1437 / JCM 17883 / MC-1</strain>
    </source>
</reference>
<feature type="compositionally biased region" description="Polar residues" evidence="1">
    <location>
        <begin position="11"/>
        <end position="20"/>
    </location>
</feature>
<organism evidence="2 3">
    <name type="scientific">Magnetococcus marinus (strain ATCC BAA-1437 / JCM 17883 / MC-1)</name>
    <dbReference type="NCBI Taxonomy" id="156889"/>
    <lineage>
        <taxon>Bacteria</taxon>
        <taxon>Pseudomonadati</taxon>
        <taxon>Pseudomonadota</taxon>
        <taxon>Magnetococcia</taxon>
        <taxon>Magnetococcales</taxon>
        <taxon>Magnetococcaceae</taxon>
        <taxon>Magnetococcus</taxon>
    </lineage>
</organism>
<name>A0LC64_MAGMM</name>
<sequence length="107" mass="11739">MDKRGPIDQILNGNSTSNPFNMGPPSPITDYVEPSPDAMAGGAIHNGRVSDYPWIGPFGLLGFPKPEQPMGTTHKQIITKAKSARRRASENMEPMTLVRNHEVDQIL</sequence>
<evidence type="ECO:0000313" key="3">
    <source>
        <dbReference type="Proteomes" id="UP000002586"/>
    </source>
</evidence>
<protein>
    <submittedName>
        <fullName evidence="2">Uncharacterized protein</fullName>
    </submittedName>
</protein>
<feature type="region of interest" description="Disordered" evidence="1">
    <location>
        <begin position="1"/>
        <end position="35"/>
    </location>
</feature>
<proteinExistence type="predicted"/>
<dbReference type="RefSeq" id="WP_011714620.1">
    <property type="nucleotide sequence ID" value="NC_008576.1"/>
</dbReference>
<reference evidence="2 3" key="2">
    <citation type="journal article" date="2012" name="Int. J. Syst. Evol. Microbiol.">
        <title>Magnetococcus marinus gen. nov., sp. nov., a marine, magnetotactic bacterium that represents a novel lineage (Magnetococcaceae fam. nov.; Magnetococcales ord. nov.) at the base of the Alphaproteobacteria.</title>
        <authorList>
            <person name="Bazylinski D.A."/>
            <person name="Williams T.J."/>
            <person name="Lefevre C.T."/>
            <person name="Berg R.J."/>
            <person name="Zhang C.L."/>
            <person name="Bowser S.S."/>
            <person name="Dean A.J."/>
            <person name="Beveridge T.J."/>
        </authorList>
    </citation>
    <scope>NUCLEOTIDE SEQUENCE [LARGE SCALE GENOMIC DNA]</scope>
    <source>
        <strain evidence="3">ATCC BAA-1437 / JCM 17883 / MC-1</strain>
    </source>
</reference>
<evidence type="ECO:0000256" key="1">
    <source>
        <dbReference type="SAM" id="MobiDB-lite"/>
    </source>
</evidence>
<keyword evidence="3" id="KW-1185">Reference proteome</keyword>
<evidence type="ECO:0000313" key="2">
    <source>
        <dbReference type="EMBL" id="ABK45557.1"/>
    </source>
</evidence>
<accession>A0LC64</accession>
<dbReference type="KEGG" id="mgm:Mmc1_3066"/>